<keyword evidence="3" id="KW-1185">Reference proteome</keyword>
<organism evidence="2 3">
    <name type="scientific">Photobacterium aquimaris</name>
    <dbReference type="NCBI Taxonomy" id="512643"/>
    <lineage>
        <taxon>Bacteria</taxon>
        <taxon>Pseudomonadati</taxon>
        <taxon>Pseudomonadota</taxon>
        <taxon>Gammaproteobacteria</taxon>
        <taxon>Vibrionales</taxon>
        <taxon>Vibrionaceae</taxon>
        <taxon>Photobacterium</taxon>
    </lineage>
</organism>
<keyword evidence="1" id="KW-0175">Coiled coil</keyword>
<reference evidence="3" key="1">
    <citation type="submission" date="2017-06" db="EMBL/GenBank/DDBJ databases">
        <authorList>
            <person name="Rodrigo-Torres L."/>
            <person name="Arahal R. D."/>
            <person name="Lucena T."/>
        </authorList>
    </citation>
    <scope>NUCLEOTIDE SEQUENCE [LARGE SCALE GENOMIC DNA]</scope>
    <source>
        <strain evidence="3">type strain: CECT 9192</strain>
    </source>
</reference>
<name>A0A1Y6KXS3_9GAMM</name>
<accession>A0A1Y6KXS3</accession>
<feature type="coiled-coil region" evidence="1">
    <location>
        <begin position="163"/>
        <end position="190"/>
    </location>
</feature>
<evidence type="ECO:0000313" key="3">
    <source>
        <dbReference type="Proteomes" id="UP000196485"/>
    </source>
</evidence>
<dbReference type="RefSeq" id="WP_087820115.1">
    <property type="nucleotide sequence ID" value="NZ_FYAH01000002.1"/>
</dbReference>
<evidence type="ECO:0000256" key="1">
    <source>
        <dbReference type="SAM" id="Coils"/>
    </source>
</evidence>
<dbReference type="AlphaFoldDB" id="A0A1Y6KXS3"/>
<sequence length="477" mass="56016">MNIFSSFSLIFLCIITGCDDYNHIDYSSFNIVPEIITSKEQQGFIITDTYSPFKVPSDFTNLKNSSQLLINSNWLSNPHYLEDIYHLIYQFNQTHIDDSNVFVQSLYNSALIYKRNMIEVNILKRQLQDDVNNKLHYYQQEIALINTRLSIMDMNEEQHIENVAMIKNTIKEKQQYYAKLRRELKEELHAIKLNNDLIFTLISDLKFKYKAHDTINCSTYLSDYKKLNIVSPYACIYYNHDELITKVPVKHQKQINAIFDHYAPKLWHTMVELNGHFEPNYDKQVFDSYLQKDLVFANNNLAERRLMNTKPHPCDAIGLEIKQLKKLNLEMNADINRALLDDNDQINISTPSFYSKLAPLFTNGKIKDPIINFSLLCNNKTLIEKFTHKYAEKILNEYPKSLTFHIENNGTFTLPKIRAKHYKIVLNVNKNYSVIYNGHRVLTPPTDFTQTTPNTTTVQYDLNQLISQQLFKKWIDS</sequence>
<proteinExistence type="predicted"/>
<gene>
    <name evidence="2" type="ORF">PAQU9191_01196</name>
</gene>
<evidence type="ECO:0000313" key="2">
    <source>
        <dbReference type="EMBL" id="SMY15965.1"/>
    </source>
</evidence>
<protein>
    <submittedName>
        <fullName evidence="2">Uncharacterized protein</fullName>
    </submittedName>
</protein>
<dbReference type="Proteomes" id="UP000196485">
    <property type="component" value="Unassembled WGS sequence"/>
</dbReference>
<dbReference type="EMBL" id="FYAH01000002">
    <property type="protein sequence ID" value="SMY15965.1"/>
    <property type="molecule type" value="Genomic_DNA"/>
</dbReference>